<protein>
    <submittedName>
        <fullName evidence="2">Uncharacterized protein</fullName>
    </submittedName>
</protein>
<evidence type="ECO:0000256" key="1">
    <source>
        <dbReference type="SAM" id="MobiDB-lite"/>
    </source>
</evidence>
<reference evidence="2 3" key="2">
    <citation type="submission" date="2012-02" db="EMBL/GenBank/DDBJ databases">
        <title>Improved High-Quality Draft sequence of Desulfobacter postgatei 2ac9.</title>
        <authorList>
            <consortium name="US DOE Joint Genome Institute"/>
            <person name="Lucas S."/>
            <person name="Han J."/>
            <person name="Lapidus A."/>
            <person name="Cheng J.-F."/>
            <person name="Goodwin L."/>
            <person name="Pitluck S."/>
            <person name="Peters L."/>
            <person name="Ovchinnikova G."/>
            <person name="Held B."/>
            <person name="Detter J.C."/>
            <person name="Han C."/>
            <person name="Tapia R."/>
            <person name="Land M."/>
            <person name="Hauser L."/>
            <person name="Kyrpides N."/>
            <person name="Ivanova N."/>
            <person name="Pagani I."/>
            <person name="Orellana R."/>
            <person name="Lovley D."/>
            <person name="Woyke T."/>
        </authorList>
    </citation>
    <scope>NUCLEOTIDE SEQUENCE [LARGE SCALE GENOMIC DNA]</scope>
    <source>
        <strain evidence="2 3">2ac9</strain>
    </source>
</reference>
<evidence type="ECO:0000313" key="3">
    <source>
        <dbReference type="Proteomes" id="UP000005778"/>
    </source>
</evidence>
<dbReference type="Proteomes" id="UP000005778">
    <property type="component" value="Chromosome"/>
</dbReference>
<feature type="compositionally biased region" description="Basic and acidic residues" evidence="1">
    <location>
        <begin position="106"/>
        <end position="121"/>
    </location>
</feature>
<organism evidence="2 3">
    <name type="scientific">Desulfobacter postgatei 2ac9</name>
    <dbReference type="NCBI Taxonomy" id="879212"/>
    <lineage>
        <taxon>Bacteria</taxon>
        <taxon>Pseudomonadati</taxon>
        <taxon>Thermodesulfobacteriota</taxon>
        <taxon>Desulfobacteria</taxon>
        <taxon>Desulfobacterales</taxon>
        <taxon>Desulfobacteraceae</taxon>
        <taxon>Desulfobacter</taxon>
    </lineage>
</organism>
<dbReference type="HOGENOM" id="CLU_2034310_0_0_7"/>
<name>I5B7I7_9BACT</name>
<dbReference type="STRING" id="879212.DespoDRAFT_03711"/>
<keyword evidence="3" id="KW-1185">Reference proteome</keyword>
<accession>I5B7I7</accession>
<dbReference type="AlphaFoldDB" id="I5B7I7"/>
<gene>
    <name evidence="2" type="ORF">DespoDRAFT_03711</name>
</gene>
<feature type="region of interest" description="Disordered" evidence="1">
    <location>
        <begin position="95"/>
        <end position="121"/>
    </location>
</feature>
<dbReference type="RefSeq" id="WP_004075664.1">
    <property type="nucleotide sequence ID" value="NZ_CM001488.1"/>
</dbReference>
<sequence length="121" mass="13382">MSYKLRNHTNRTVEFPLPGGGWCRLLPGQHRELNDKEAVSPHVARLSRRAGMQLSKQSAPAVHKKKAITAEAEENKAAKVDGENPVDKDAKKIAKVETRKAAKQNDSVKKGKETSTAKKEE</sequence>
<reference evidence="2 3" key="1">
    <citation type="submission" date="2011-09" db="EMBL/GenBank/DDBJ databases">
        <authorList>
            <consortium name="US DOE Joint Genome Institute (JGI-PGF)"/>
            <person name="Lucas S."/>
            <person name="Han J."/>
            <person name="Lapidus A."/>
            <person name="Cheng J.-F."/>
            <person name="Goodwin L."/>
            <person name="Pitluck S."/>
            <person name="Peters L."/>
            <person name="Land M.L."/>
            <person name="Hauser L."/>
            <person name="Orellana R."/>
            <person name="Lovley D."/>
            <person name="Woyke T.J."/>
        </authorList>
    </citation>
    <scope>NUCLEOTIDE SEQUENCE [LARGE SCALE GENOMIC DNA]</scope>
    <source>
        <strain evidence="2 3">2ac9</strain>
    </source>
</reference>
<proteinExistence type="predicted"/>
<evidence type="ECO:0000313" key="2">
    <source>
        <dbReference type="EMBL" id="EIM65450.1"/>
    </source>
</evidence>
<dbReference type="EMBL" id="CM001488">
    <property type="protein sequence ID" value="EIM65450.1"/>
    <property type="molecule type" value="Genomic_DNA"/>
</dbReference>